<dbReference type="InterPro" id="IPR009297">
    <property type="entry name" value="DUF952"/>
</dbReference>
<keyword evidence="3" id="KW-1185">Reference proteome</keyword>
<reference evidence="2" key="1">
    <citation type="journal article" date="2014" name="Int. J. Syst. Evol. Microbiol.">
        <title>Complete genome sequence of Corynebacterium casei LMG S-19264T (=DSM 44701T), isolated from a smear-ripened cheese.</title>
        <authorList>
            <consortium name="US DOE Joint Genome Institute (JGI-PGF)"/>
            <person name="Walter F."/>
            <person name="Albersmeier A."/>
            <person name="Kalinowski J."/>
            <person name="Ruckert C."/>
        </authorList>
    </citation>
    <scope>NUCLEOTIDE SEQUENCE</scope>
    <source>
        <strain evidence="2">CGMCC 1.16067</strain>
    </source>
</reference>
<protein>
    <recommendedName>
        <fullName evidence="4">DUF952 domain-containing protein</fullName>
    </recommendedName>
</protein>
<dbReference type="PANTHER" id="PTHR34129:SF1">
    <property type="entry name" value="DUF952 DOMAIN-CONTAINING PROTEIN"/>
    <property type="match status" value="1"/>
</dbReference>
<evidence type="ECO:0000313" key="2">
    <source>
        <dbReference type="EMBL" id="GGF55950.1"/>
    </source>
</evidence>
<accession>A0A917BRF7</accession>
<sequence length="193" mass="20120">MASPIFHVATAADWAEAKQTGRYATSTRGRTLAEEGFVHAARADQWQGVRKRYYADATEPLVLLVIDPGKLDAPVVEEAPPGGTETFPHVYGAIPAAAVTRAVPLGADGEPAAAGRSFMSLFLEEMSVRAGVGFVVIVVAVGLGLLVLSAFGDVAGLVTILVLLVLGAFVARGVFARRTARTSAGTERAQSTQ</sequence>
<feature type="transmembrane region" description="Helical" evidence="1">
    <location>
        <begin position="154"/>
        <end position="175"/>
    </location>
</feature>
<comment type="caution">
    <text evidence="2">The sequence shown here is derived from an EMBL/GenBank/DDBJ whole genome shotgun (WGS) entry which is preliminary data.</text>
</comment>
<dbReference type="Proteomes" id="UP000649179">
    <property type="component" value="Unassembled WGS sequence"/>
</dbReference>
<keyword evidence="1" id="KW-0472">Membrane</keyword>
<dbReference type="PANTHER" id="PTHR34129">
    <property type="entry name" value="BLR1139 PROTEIN"/>
    <property type="match status" value="1"/>
</dbReference>
<dbReference type="AlphaFoldDB" id="A0A917BRF7"/>
<evidence type="ECO:0008006" key="4">
    <source>
        <dbReference type="Google" id="ProtNLM"/>
    </source>
</evidence>
<evidence type="ECO:0000256" key="1">
    <source>
        <dbReference type="SAM" id="Phobius"/>
    </source>
</evidence>
<dbReference type="Pfam" id="PF06108">
    <property type="entry name" value="DUF952"/>
    <property type="match status" value="1"/>
</dbReference>
<evidence type="ECO:0000313" key="3">
    <source>
        <dbReference type="Proteomes" id="UP000649179"/>
    </source>
</evidence>
<organism evidence="2 3">
    <name type="scientific">Marmoricola endophyticus</name>
    <dbReference type="NCBI Taxonomy" id="2040280"/>
    <lineage>
        <taxon>Bacteria</taxon>
        <taxon>Bacillati</taxon>
        <taxon>Actinomycetota</taxon>
        <taxon>Actinomycetes</taxon>
        <taxon>Propionibacteriales</taxon>
        <taxon>Nocardioidaceae</taxon>
        <taxon>Marmoricola</taxon>
    </lineage>
</organism>
<dbReference type="Gene3D" id="3.20.170.20">
    <property type="entry name" value="Protein of unknown function DUF952"/>
    <property type="match status" value="1"/>
</dbReference>
<keyword evidence="1" id="KW-1133">Transmembrane helix</keyword>
<gene>
    <name evidence="2" type="ORF">GCM10011519_32320</name>
</gene>
<dbReference type="SUPFAM" id="SSF56399">
    <property type="entry name" value="ADP-ribosylation"/>
    <property type="match status" value="1"/>
</dbReference>
<proteinExistence type="predicted"/>
<name>A0A917BRF7_9ACTN</name>
<dbReference type="RefSeq" id="WP_229660919.1">
    <property type="nucleotide sequence ID" value="NZ_BMKQ01000001.1"/>
</dbReference>
<dbReference type="EMBL" id="BMKQ01000001">
    <property type="protein sequence ID" value="GGF55950.1"/>
    <property type="molecule type" value="Genomic_DNA"/>
</dbReference>
<reference evidence="2" key="2">
    <citation type="submission" date="2020-09" db="EMBL/GenBank/DDBJ databases">
        <authorList>
            <person name="Sun Q."/>
            <person name="Zhou Y."/>
        </authorList>
    </citation>
    <scope>NUCLEOTIDE SEQUENCE</scope>
    <source>
        <strain evidence="2">CGMCC 1.16067</strain>
    </source>
</reference>
<keyword evidence="1" id="KW-0812">Transmembrane</keyword>
<feature type="transmembrane region" description="Helical" evidence="1">
    <location>
        <begin position="126"/>
        <end position="148"/>
    </location>
</feature>